<proteinExistence type="predicted"/>
<evidence type="ECO:0000313" key="3">
    <source>
        <dbReference type="Proteomes" id="UP000593567"/>
    </source>
</evidence>
<sequence>MKVDDDFKVGNDLTAPIENDIESILCTPPSSKRPKTQHLKSGILEAKVRRVPSFHTSANDSPAIFKVPATKRGGALNRTYGGTPTVSSSKLHPAKHSRSVMEPLYGVHPTKQYFGKRNSPKKGILKPSLHTSHGSRSLPSCAADNTFLHGELPSGLLPAARSSALHASYSLNSFSYSDISNTTIRTVRPASLTEKSNQTGCKPARNSHAALAKPPPKVLALSNYSSVSNSNDFRRNWELGRGVACL</sequence>
<dbReference type="AlphaFoldDB" id="A0A7J7K2K1"/>
<name>A0A7J7K2K1_BUGNE</name>
<feature type="compositionally biased region" description="Polar residues" evidence="1">
    <location>
        <begin position="80"/>
        <end position="90"/>
    </location>
</feature>
<organism evidence="2 3">
    <name type="scientific">Bugula neritina</name>
    <name type="common">Brown bryozoan</name>
    <name type="synonym">Sertularia neritina</name>
    <dbReference type="NCBI Taxonomy" id="10212"/>
    <lineage>
        <taxon>Eukaryota</taxon>
        <taxon>Metazoa</taxon>
        <taxon>Spiralia</taxon>
        <taxon>Lophotrochozoa</taxon>
        <taxon>Bryozoa</taxon>
        <taxon>Gymnolaemata</taxon>
        <taxon>Cheilostomatida</taxon>
        <taxon>Flustrina</taxon>
        <taxon>Buguloidea</taxon>
        <taxon>Bugulidae</taxon>
        <taxon>Bugula</taxon>
    </lineage>
</organism>
<dbReference type="EMBL" id="VXIV02001558">
    <property type="protein sequence ID" value="KAF6031828.1"/>
    <property type="molecule type" value="Genomic_DNA"/>
</dbReference>
<evidence type="ECO:0000256" key="1">
    <source>
        <dbReference type="SAM" id="MobiDB-lite"/>
    </source>
</evidence>
<keyword evidence="3" id="KW-1185">Reference proteome</keyword>
<gene>
    <name evidence="2" type="ORF">EB796_009833</name>
</gene>
<protein>
    <submittedName>
        <fullName evidence="2">Uncharacterized protein</fullName>
    </submittedName>
</protein>
<reference evidence="2" key="1">
    <citation type="submission" date="2020-06" db="EMBL/GenBank/DDBJ databases">
        <title>Draft genome of Bugula neritina, a colonial animal packing powerful symbionts and potential medicines.</title>
        <authorList>
            <person name="Rayko M."/>
        </authorList>
    </citation>
    <scope>NUCLEOTIDE SEQUENCE [LARGE SCALE GENOMIC DNA]</scope>
    <source>
        <strain evidence="2">Kwan_BN1</strain>
    </source>
</reference>
<comment type="caution">
    <text evidence="2">The sequence shown here is derived from an EMBL/GenBank/DDBJ whole genome shotgun (WGS) entry which is preliminary data.</text>
</comment>
<dbReference type="Proteomes" id="UP000593567">
    <property type="component" value="Unassembled WGS sequence"/>
</dbReference>
<feature type="region of interest" description="Disordered" evidence="1">
    <location>
        <begin position="75"/>
        <end position="96"/>
    </location>
</feature>
<accession>A0A7J7K2K1</accession>
<evidence type="ECO:0000313" key="2">
    <source>
        <dbReference type="EMBL" id="KAF6031828.1"/>
    </source>
</evidence>